<evidence type="ECO:0000256" key="3">
    <source>
        <dbReference type="ARBA" id="ARBA00022475"/>
    </source>
</evidence>
<evidence type="ECO:0000256" key="1">
    <source>
        <dbReference type="ARBA" id="ARBA00004651"/>
    </source>
</evidence>
<dbReference type="GO" id="GO:0005886">
    <property type="term" value="C:plasma membrane"/>
    <property type="evidence" value="ECO:0007669"/>
    <property type="project" value="UniProtKB-SubCell"/>
</dbReference>
<keyword evidence="3" id="KW-1003">Cell membrane</keyword>
<protein>
    <submittedName>
        <fullName evidence="9">DHA2 family efflux MFS transporter permease subunit</fullName>
    </submittedName>
</protein>
<evidence type="ECO:0000256" key="7">
    <source>
        <dbReference type="SAM" id="Phobius"/>
    </source>
</evidence>
<dbReference type="GO" id="GO:0022857">
    <property type="term" value="F:transmembrane transporter activity"/>
    <property type="evidence" value="ECO:0007669"/>
    <property type="project" value="InterPro"/>
</dbReference>
<organism evidence="9 10">
    <name type="scientific">Agromyces tardus</name>
    <dbReference type="NCBI Taxonomy" id="2583849"/>
    <lineage>
        <taxon>Bacteria</taxon>
        <taxon>Bacillati</taxon>
        <taxon>Actinomycetota</taxon>
        <taxon>Actinomycetes</taxon>
        <taxon>Micrococcales</taxon>
        <taxon>Microbacteriaceae</taxon>
        <taxon>Agromyces</taxon>
    </lineage>
</organism>
<feature type="transmembrane region" description="Helical" evidence="7">
    <location>
        <begin position="419"/>
        <end position="440"/>
    </location>
</feature>
<feature type="domain" description="Major facilitator superfamily (MFS) profile" evidence="8">
    <location>
        <begin position="27"/>
        <end position="479"/>
    </location>
</feature>
<sequence length="479" mass="47328">MTATTIELRQPTGTAATPPPDRRRWWALAVLALAQFLVVLDASIVNIAIPSIGTDLGLSPAALTWVITAYVLPFGSLLLLGGRLADRHGHRRLFLAGIAGFTAASVIAGLAPTGEVLLVARALQGASAALLAPASLALVTRLFTTESDRAKALGIWGAVAGIGSAAGVLLGGVLTAAFGWQAVFFVNVPVGILVLATIPVLVRADAATARGRLDLPGAALVTSALVALVSALSAAEPFGFGHPLVLGLLAASAVLFAALVVVERRSDDPLVPVALFANRGVLAGNLVMLLVGAAMVALFFALSVYLQDAMGFDALTAGLSQLPLAGALVVAAGAVAPAITRFGLRPVLAASLVVVAGGLGWLAAAPVDADFALHLLAPTVLIGLGLGGAFVSTTQLAVQGVAGGEAGAAGGLVNTSLQIGGAVGMATLPAIGAAITTALLDGGADAAAASVTGFSAVFAGAGALALAAAAITLLLRDRR</sequence>
<dbReference type="Gene3D" id="1.20.1720.10">
    <property type="entry name" value="Multidrug resistance protein D"/>
    <property type="match status" value="1"/>
</dbReference>
<feature type="transmembrane region" description="Helical" evidence="7">
    <location>
        <begin position="155"/>
        <end position="178"/>
    </location>
</feature>
<evidence type="ECO:0000256" key="4">
    <source>
        <dbReference type="ARBA" id="ARBA00022692"/>
    </source>
</evidence>
<keyword evidence="10" id="KW-1185">Reference proteome</keyword>
<dbReference type="PANTHER" id="PTHR42718">
    <property type="entry name" value="MAJOR FACILITATOR SUPERFAMILY MULTIDRUG TRANSPORTER MFSC"/>
    <property type="match status" value="1"/>
</dbReference>
<feature type="transmembrane region" description="Helical" evidence="7">
    <location>
        <begin position="184"/>
        <end position="202"/>
    </location>
</feature>
<dbReference type="InterPro" id="IPR036259">
    <property type="entry name" value="MFS_trans_sf"/>
</dbReference>
<dbReference type="AlphaFoldDB" id="A0A3M8AC38"/>
<dbReference type="Proteomes" id="UP000275048">
    <property type="component" value="Unassembled WGS sequence"/>
</dbReference>
<evidence type="ECO:0000259" key="8">
    <source>
        <dbReference type="PROSITE" id="PS50850"/>
    </source>
</evidence>
<dbReference type="CDD" id="cd17321">
    <property type="entry name" value="MFS_MMR_MDR_like"/>
    <property type="match status" value="1"/>
</dbReference>
<feature type="transmembrane region" description="Helical" evidence="7">
    <location>
        <begin position="25"/>
        <end position="49"/>
    </location>
</feature>
<reference evidence="9 10" key="1">
    <citation type="submission" date="2018-10" db="EMBL/GenBank/DDBJ databases">
        <title>Isolation, diversity and antibacterial activity of antinobacteria from the wheat rhizosphere soil.</title>
        <authorList>
            <person name="Sun T."/>
        </authorList>
    </citation>
    <scope>NUCLEOTIDE SEQUENCE [LARGE SCALE GENOMIC DNA]</scope>
    <source>
        <strain evidence="9 10">SJ-23</strain>
    </source>
</reference>
<name>A0A3M8AC38_9MICO</name>
<comment type="caution">
    <text evidence="9">The sequence shown here is derived from an EMBL/GenBank/DDBJ whole genome shotgun (WGS) entry which is preliminary data.</text>
</comment>
<evidence type="ECO:0000256" key="5">
    <source>
        <dbReference type="ARBA" id="ARBA00022989"/>
    </source>
</evidence>
<evidence type="ECO:0000313" key="10">
    <source>
        <dbReference type="Proteomes" id="UP000275048"/>
    </source>
</evidence>
<keyword evidence="5 7" id="KW-1133">Transmembrane helix</keyword>
<evidence type="ECO:0000256" key="2">
    <source>
        <dbReference type="ARBA" id="ARBA00022448"/>
    </source>
</evidence>
<feature type="transmembrane region" description="Helical" evidence="7">
    <location>
        <begin position="123"/>
        <end position="143"/>
    </location>
</feature>
<dbReference type="EMBL" id="RHHB01000018">
    <property type="protein sequence ID" value="RNB48796.1"/>
    <property type="molecule type" value="Genomic_DNA"/>
</dbReference>
<dbReference type="OrthoDB" id="7375466at2"/>
<proteinExistence type="predicted"/>
<dbReference type="SUPFAM" id="SSF103473">
    <property type="entry name" value="MFS general substrate transporter"/>
    <property type="match status" value="1"/>
</dbReference>
<dbReference type="PROSITE" id="PS50850">
    <property type="entry name" value="MFS"/>
    <property type="match status" value="1"/>
</dbReference>
<feature type="transmembrane region" description="Helical" evidence="7">
    <location>
        <begin position="282"/>
        <end position="306"/>
    </location>
</feature>
<dbReference type="InterPro" id="IPR020846">
    <property type="entry name" value="MFS_dom"/>
</dbReference>
<feature type="transmembrane region" description="Helical" evidence="7">
    <location>
        <begin position="61"/>
        <end position="81"/>
    </location>
</feature>
<feature type="transmembrane region" description="Helical" evidence="7">
    <location>
        <begin position="347"/>
        <end position="365"/>
    </location>
</feature>
<evidence type="ECO:0000256" key="6">
    <source>
        <dbReference type="ARBA" id="ARBA00023136"/>
    </source>
</evidence>
<gene>
    <name evidence="9" type="ORF">EDM22_10660</name>
</gene>
<dbReference type="NCBIfam" id="TIGR00711">
    <property type="entry name" value="efflux_EmrB"/>
    <property type="match status" value="1"/>
</dbReference>
<keyword evidence="4 7" id="KW-0812">Transmembrane</keyword>
<feature type="transmembrane region" description="Helical" evidence="7">
    <location>
        <begin position="240"/>
        <end position="262"/>
    </location>
</feature>
<keyword evidence="6 7" id="KW-0472">Membrane</keyword>
<dbReference type="Gene3D" id="1.20.1250.20">
    <property type="entry name" value="MFS general substrate transporter like domains"/>
    <property type="match status" value="1"/>
</dbReference>
<dbReference type="RefSeq" id="WP_122937031.1">
    <property type="nucleotide sequence ID" value="NZ_JBHSNT010000060.1"/>
</dbReference>
<feature type="transmembrane region" description="Helical" evidence="7">
    <location>
        <begin position="371"/>
        <end position="398"/>
    </location>
</feature>
<feature type="transmembrane region" description="Helical" evidence="7">
    <location>
        <begin position="214"/>
        <end position="234"/>
    </location>
</feature>
<dbReference type="InterPro" id="IPR004638">
    <property type="entry name" value="EmrB-like"/>
</dbReference>
<dbReference type="PRINTS" id="PR01036">
    <property type="entry name" value="TCRTETB"/>
</dbReference>
<dbReference type="Pfam" id="PF07690">
    <property type="entry name" value="MFS_1"/>
    <property type="match status" value="1"/>
</dbReference>
<comment type="subcellular location">
    <subcellularLocation>
        <location evidence="1">Cell membrane</location>
        <topology evidence="1">Multi-pass membrane protein</topology>
    </subcellularLocation>
</comment>
<evidence type="ECO:0000313" key="9">
    <source>
        <dbReference type="EMBL" id="RNB48796.1"/>
    </source>
</evidence>
<keyword evidence="2" id="KW-0813">Transport</keyword>
<accession>A0A3M8AC38</accession>
<feature type="transmembrane region" description="Helical" evidence="7">
    <location>
        <begin position="446"/>
        <end position="475"/>
    </location>
</feature>
<dbReference type="InterPro" id="IPR011701">
    <property type="entry name" value="MFS"/>
</dbReference>
<dbReference type="PANTHER" id="PTHR42718:SF46">
    <property type="entry name" value="BLR6921 PROTEIN"/>
    <property type="match status" value="1"/>
</dbReference>
<feature type="transmembrane region" description="Helical" evidence="7">
    <location>
        <begin position="318"/>
        <end position="340"/>
    </location>
</feature>
<feature type="transmembrane region" description="Helical" evidence="7">
    <location>
        <begin position="93"/>
        <end position="111"/>
    </location>
</feature>